<dbReference type="Proteomes" id="UP000263595">
    <property type="component" value="Unassembled WGS sequence"/>
</dbReference>
<dbReference type="InterPro" id="IPR029058">
    <property type="entry name" value="AB_hydrolase_fold"/>
</dbReference>
<keyword evidence="6" id="KW-0106">Calcium</keyword>
<dbReference type="AlphaFoldDB" id="A0A383RTW0"/>
<accession>A0A383RTW0</accession>
<dbReference type="EMBL" id="UNOZ01000017">
    <property type="protein sequence ID" value="SYX90233.1"/>
    <property type="molecule type" value="Genomic_DNA"/>
</dbReference>
<feature type="chain" id="PRO_5016879607" evidence="8">
    <location>
        <begin position="29"/>
        <end position="549"/>
    </location>
</feature>
<evidence type="ECO:0000313" key="9">
    <source>
        <dbReference type="EMBL" id="SYX90233.1"/>
    </source>
</evidence>
<keyword evidence="3" id="KW-0479">Metal-binding</keyword>
<comment type="similarity">
    <text evidence="1">Belongs to the tannase family.</text>
</comment>
<keyword evidence="2" id="KW-0719">Serine esterase</keyword>
<dbReference type="GO" id="GO:0046872">
    <property type="term" value="F:metal ion binding"/>
    <property type="evidence" value="ECO:0007669"/>
    <property type="project" value="UniProtKB-KW"/>
</dbReference>
<keyword evidence="7" id="KW-1015">Disulfide bond</keyword>
<reference evidence="10" key="1">
    <citation type="submission" date="2018-08" db="EMBL/GenBank/DDBJ databases">
        <authorList>
            <person name="Blom J."/>
        </authorList>
    </citation>
    <scope>NUCLEOTIDE SEQUENCE [LARGE SCALE GENOMIC DNA]</scope>
    <source>
        <strain evidence="10">CCOS 865</strain>
    </source>
</reference>
<evidence type="ECO:0000256" key="7">
    <source>
        <dbReference type="ARBA" id="ARBA00023157"/>
    </source>
</evidence>
<keyword evidence="4 8" id="KW-0732">Signal</keyword>
<keyword evidence="5 9" id="KW-0378">Hydrolase</keyword>
<evidence type="ECO:0000313" key="10">
    <source>
        <dbReference type="Proteomes" id="UP000263595"/>
    </source>
</evidence>
<evidence type="ECO:0000256" key="8">
    <source>
        <dbReference type="SAM" id="SignalP"/>
    </source>
</evidence>
<dbReference type="GO" id="GO:0030600">
    <property type="term" value="F:feruloyl esterase activity"/>
    <property type="evidence" value="ECO:0007669"/>
    <property type="project" value="UniProtKB-EC"/>
</dbReference>
<dbReference type="EC" id="3.1.1.73" evidence="9"/>
<dbReference type="PANTHER" id="PTHR33938">
    <property type="entry name" value="FERULOYL ESTERASE B-RELATED"/>
    <property type="match status" value="1"/>
</dbReference>
<protein>
    <submittedName>
        <fullName evidence="9">Putative feruloyl esterase B-1</fullName>
        <ecNumber evidence="9">3.1.1.73</ecNumber>
    </submittedName>
</protein>
<dbReference type="RefSeq" id="WP_244216099.1">
    <property type="nucleotide sequence ID" value="NZ_CBCSFL010000017.1"/>
</dbReference>
<dbReference type="Gene3D" id="3.40.50.1820">
    <property type="entry name" value="alpha/beta hydrolase"/>
    <property type="match status" value="1"/>
</dbReference>
<feature type="signal peptide" evidence="8">
    <location>
        <begin position="1"/>
        <end position="28"/>
    </location>
</feature>
<dbReference type="InterPro" id="IPR011118">
    <property type="entry name" value="Tannase/feruloyl_esterase"/>
</dbReference>
<keyword evidence="10" id="KW-1185">Reference proteome</keyword>
<dbReference type="SUPFAM" id="SSF53474">
    <property type="entry name" value="alpha/beta-Hydrolases"/>
    <property type="match status" value="1"/>
</dbReference>
<dbReference type="PANTHER" id="PTHR33938:SF15">
    <property type="entry name" value="FERULOYL ESTERASE B-RELATED"/>
    <property type="match status" value="1"/>
</dbReference>
<evidence type="ECO:0000256" key="5">
    <source>
        <dbReference type="ARBA" id="ARBA00022801"/>
    </source>
</evidence>
<sequence length="549" mass="57780">MTPFDLPRTSRTLLALSCSLPLISLANADEAAQCLALTSADPSVRFVEQRFIPAGERPQANPGRAALTGEALSKLAMPGHCLIIGAIGERTGQGGTPYATHFELRLPSPWNGRFLFQGGGGMDGVLGQALGAIPFRGATAQPALNRGYAVVSTDSGHTGRNSSDAQFGLDQQARLDYAYAAIGTVTAQAKRLIGDYYGQQPDHSVFMGCSNGGRSALMAAQRFPTAFDGVIAGNPGLRLSRAAVAQAWDTRALNAAAPRAQDGRPILAQALTQADQTLIANRVLAQCDALDGAKDGSIDAMSQCHFDPSVLQCKAGQADQCLSAAKVTALRSVFEGARDSRGNALYSDWPWDAGIASNGWRAWKLGSSTSGEPDARNATLTPGSLGYYFMTPANPDLKLDAVEFDEAAQATAQTAAINDAVATQMSSFIGGGGKLIVIQGNSDPVFSANDLRRYWDRLSADNGGAAKLGGWAKLFIVPGMTHCGDGPGLDDIDPLTALEQWQTESKAPAQLLARGTAFPGRSRPLCPYPQEAHYRGQGDAEQAESFVCR</sequence>
<dbReference type="Pfam" id="PF07519">
    <property type="entry name" value="Tannase"/>
    <property type="match status" value="1"/>
</dbReference>
<evidence type="ECO:0000256" key="6">
    <source>
        <dbReference type="ARBA" id="ARBA00022837"/>
    </source>
</evidence>
<evidence type="ECO:0000256" key="3">
    <source>
        <dbReference type="ARBA" id="ARBA00022723"/>
    </source>
</evidence>
<organism evidence="9 10">
    <name type="scientific">Pseudomonas reidholzensis</name>
    <dbReference type="NCBI Taxonomy" id="1785162"/>
    <lineage>
        <taxon>Bacteria</taxon>
        <taxon>Pseudomonadati</taxon>
        <taxon>Pseudomonadota</taxon>
        <taxon>Gammaproteobacteria</taxon>
        <taxon>Pseudomonadales</taxon>
        <taxon>Pseudomonadaceae</taxon>
        <taxon>Pseudomonas</taxon>
    </lineage>
</organism>
<evidence type="ECO:0000256" key="2">
    <source>
        <dbReference type="ARBA" id="ARBA00022487"/>
    </source>
</evidence>
<gene>
    <name evidence="9" type="primary">faeB-1</name>
    <name evidence="9" type="ORF">CCOS865_02499</name>
</gene>
<evidence type="ECO:0000256" key="1">
    <source>
        <dbReference type="ARBA" id="ARBA00006249"/>
    </source>
</evidence>
<proteinExistence type="inferred from homology"/>
<name>A0A383RTW0_9PSED</name>
<evidence type="ECO:0000256" key="4">
    <source>
        <dbReference type="ARBA" id="ARBA00022729"/>
    </source>
</evidence>